<evidence type="ECO:0000313" key="4">
    <source>
        <dbReference type="Proteomes" id="UP000005408"/>
    </source>
</evidence>
<evidence type="ECO:0000313" key="3">
    <source>
        <dbReference type="EnsemblMetazoa" id="G14927.1:cds"/>
    </source>
</evidence>
<reference evidence="3" key="1">
    <citation type="submission" date="2022-08" db="UniProtKB">
        <authorList>
            <consortium name="EnsemblMetazoa"/>
        </authorList>
    </citation>
    <scope>IDENTIFICATION</scope>
    <source>
        <strain evidence="3">05x7-T-G4-1.051#20</strain>
    </source>
</reference>
<proteinExistence type="predicted"/>
<protein>
    <submittedName>
        <fullName evidence="3">Uncharacterized protein</fullName>
    </submittedName>
</protein>
<evidence type="ECO:0000256" key="2">
    <source>
        <dbReference type="SAM" id="SignalP"/>
    </source>
</evidence>
<keyword evidence="2" id="KW-0732">Signal</keyword>
<organism evidence="3 4">
    <name type="scientific">Magallana gigas</name>
    <name type="common">Pacific oyster</name>
    <name type="synonym">Crassostrea gigas</name>
    <dbReference type="NCBI Taxonomy" id="29159"/>
    <lineage>
        <taxon>Eukaryota</taxon>
        <taxon>Metazoa</taxon>
        <taxon>Spiralia</taxon>
        <taxon>Lophotrochozoa</taxon>
        <taxon>Mollusca</taxon>
        <taxon>Bivalvia</taxon>
        <taxon>Autobranchia</taxon>
        <taxon>Pteriomorphia</taxon>
        <taxon>Ostreida</taxon>
        <taxon>Ostreoidea</taxon>
        <taxon>Ostreidae</taxon>
        <taxon>Magallana</taxon>
    </lineage>
</organism>
<keyword evidence="4" id="KW-1185">Reference proteome</keyword>
<feature type="compositionally biased region" description="Basic and acidic residues" evidence="1">
    <location>
        <begin position="49"/>
        <end position="58"/>
    </location>
</feature>
<sequence>MKYSVCLLVALAGVALAYPTKERRPPPAKNGDDLIKRLEEVLDDIEFDKEYDGFEKRPPPSGGEDGSREGRRRPRPEKDQQEAPAKREDTEQAGRRRPKGPPPSDGEDGSGERRRPPPSDGEDGSGEGRRGPRPEGDQQETPAKREDTEQAGRRRPK</sequence>
<feature type="chain" id="PRO_5036493423" evidence="2">
    <location>
        <begin position="18"/>
        <end position="157"/>
    </location>
</feature>
<feature type="region of interest" description="Disordered" evidence="1">
    <location>
        <begin position="49"/>
        <end position="157"/>
    </location>
</feature>
<dbReference type="EnsemblMetazoa" id="G14927.1">
    <property type="protein sequence ID" value="G14927.1:cds"/>
    <property type="gene ID" value="G14927"/>
</dbReference>
<name>A0A8W8ILX7_MAGGI</name>
<dbReference type="Proteomes" id="UP000005408">
    <property type="component" value="Unassembled WGS sequence"/>
</dbReference>
<dbReference type="AlphaFoldDB" id="A0A8W8ILX7"/>
<evidence type="ECO:0000256" key="1">
    <source>
        <dbReference type="SAM" id="MobiDB-lite"/>
    </source>
</evidence>
<feature type="compositionally biased region" description="Basic and acidic residues" evidence="1">
    <location>
        <begin position="76"/>
        <end position="94"/>
    </location>
</feature>
<feature type="compositionally biased region" description="Basic and acidic residues" evidence="1">
    <location>
        <begin position="126"/>
        <end position="157"/>
    </location>
</feature>
<accession>A0A8W8ILX7</accession>
<feature type="signal peptide" evidence="2">
    <location>
        <begin position="1"/>
        <end position="17"/>
    </location>
</feature>